<organism evidence="1 2">
    <name type="scientific">Exidia glandulosa HHB12029</name>
    <dbReference type="NCBI Taxonomy" id="1314781"/>
    <lineage>
        <taxon>Eukaryota</taxon>
        <taxon>Fungi</taxon>
        <taxon>Dikarya</taxon>
        <taxon>Basidiomycota</taxon>
        <taxon>Agaricomycotina</taxon>
        <taxon>Agaricomycetes</taxon>
        <taxon>Auriculariales</taxon>
        <taxon>Exidiaceae</taxon>
        <taxon>Exidia</taxon>
    </lineage>
</organism>
<gene>
    <name evidence="1" type="ORF">EXIGLDRAFT_217486</name>
</gene>
<accession>A0A165EEQ1</accession>
<protein>
    <submittedName>
        <fullName evidence="1">Uncharacterized protein</fullName>
    </submittedName>
</protein>
<dbReference type="EMBL" id="KV426145">
    <property type="protein sequence ID" value="KZV86757.1"/>
    <property type="molecule type" value="Genomic_DNA"/>
</dbReference>
<name>A0A165EEQ1_EXIGL</name>
<sequence>MILILYRSSDKGPLRLEASGAVDEQGKHFDYLDVAGLREVKDQVYQAVFAKLSDEDQGKVFWGTFQDSYQKSTWEMYDRCAFAMNPHSRQLNVLSIQDKSSRRCARSRLRIDVMVCSDGCRVRIVLNATTTRRQTNIHLVRHSRRQLQLEFLSGMVGIKFCVRML</sequence>
<reference evidence="1 2" key="1">
    <citation type="journal article" date="2016" name="Mol. Biol. Evol.">
        <title>Comparative Genomics of Early-Diverging Mushroom-Forming Fungi Provides Insights into the Origins of Lignocellulose Decay Capabilities.</title>
        <authorList>
            <person name="Nagy L.G."/>
            <person name="Riley R."/>
            <person name="Tritt A."/>
            <person name="Adam C."/>
            <person name="Daum C."/>
            <person name="Floudas D."/>
            <person name="Sun H."/>
            <person name="Yadav J.S."/>
            <person name="Pangilinan J."/>
            <person name="Larsson K.H."/>
            <person name="Matsuura K."/>
            <person name="Barry K."/>
            <person name="Labutti K."/>
            <person name="Kuo R."/>
            <person name="Ohm R.A."/>
            <person name="Bhattacharya S.S."/>
            <person name="Shirouzu T."/>
            <person name="Yoshinaga Y."/>
            <person name="Martin F.M."/>
            <person name="Grigoriev I.V."/>
            <person name="Hibbett D.S."/>
        </authorList>
    </citation>
    <scope>NUCLEOTIDE SEQUENCE [LARGE SCALE GENOMIC DNA]</scope>
    <source>
        <strain evidence="1 2">HHB12029</strain>
    </source>
</reference>
<dbReference type="InParanoid" id="A0A165EEQ1"/>
<evidence type="ECO:0000313" key="2">
    <source>
        <dbReference type="Proteomes" id="UP000077266"/>
    </source>
</evidence>
<evidence type="ECO:0000313" key="1">
    <source>
        <dbReference type="EMBL" id="KZV86757.1"/>
    </source>
</evidence>
<dbReference type="AlphaFoldDB" id="A0A165EEQ1"/>
<proteinExistence type="predicted"/>
<dbReference type="Proteomes" id="UP000077266">
    <property type="component" value="Unassembled WGS sequence"/>
</dbReference>
<keyword evidence="2" id="KW-1185">Reference proteome</keyword>